<dbReference type="RefSeq" id="WP_173125743.1">
    <property type="nucleotide sequence ID" value="NZ_CBCSGW010000047.1"/>
</dbReference>
<dbReference type="Proteomes" id="UP000763557">
    <property type="component" value="Unassembled WGS sequence"/>
</dbReference>
<protein>
    <recommendedName>
        <fullName evidence="1">DUF1707 domain-containing protein</fullName>
    </recommendedName>
</protein>
<gene>
    <name evidence="2" type="ORF">GC106_13690</name>
</gene>
<evidence type="ECO:0000259" key="1">
    <source>
        <dbReference type="Pfam" id="PF08044"/>
    </source>
</evidence>
<comment type="caution">
    <text evidence="2">The sequence shown here is derived from an EMBL/GenBank/DDBJ whole genome shotgun (WGS) entry which is preliminary data.</text>
</comment>
<dbReference type="InterPro" id="IPR012551">
    <property type="entry name" value="DUF1707_SHOCT-like"/>
</dbReference>
<keyword evidence="3" id="KW-1185">Reference proteome</keyword>
<name>A0ABX2EYP2_9PSEU</name>
<dbReference type="PANTHER" id="PTHR40763">
    <property type="entry name" value="MEMBRANE PROTEIN-RELATED"/>
    <property type="match status" value="1"/>
</dbReference>
<sequence>MGENQLEPQPFDPKNLRVSDADREHVLGLLQKAVGQGMLSLDEFTKRTDRALASSTRGELNSLLIDLPGLVHADVAPVREEPLLLRTGAGTVKQKGEWTVPGTITAQCTMGTIHIDFTRARCAHKNVTLHATCGSGNIVVIVPRGWLVRMESVSTGMGNAVNKATDPADPAMPVLHVHAKVGMGNFKVKHPWGR</sequence>
<dbReference type="Pfam" id="PF08044">
    <property type="entry name" value="DUF1707"/>
    <property type="match status" value="1"/>
</dbReference>
<evidence type="ECO:0000313" key="2">
    <source>
        <dbReference type="EMBL" id="NRN64163.1"/>
    </source>
</evidence>
<proteinExistence type="predicted"/>
<reference evidence="2 3" key="1">
    <citation type="submission" date="2020-01" db="EMBL/GenBank/DDBJ databases">
        <title>Kibdelosporangium persica a novel Actinomycetes from a hot desert in Iran.</title>
        <authorList>
            <person name="Safaei N."/>
            <person name="Zaburannyi N."/>
            <person name="Mueller R."/>
            <person name="Wink J."/>
        </authorList>
    </citation>
    <scope>NUCLEOTIDE SEQUENCE [LARGE SCALE GENOMIC DNA]</scope>
    <source>
        <strain evidence="2 3">4NS15</strain>
    </source>
</reference>
<evidence type="ECO:0000313" key="3">
    <source>
        <dbReference type="Proteomes" id="UP000763557"/>
    </source>
</evidence>
<accession>A0ABX2EYP2</accession>
<organism evidence="2 3">
    <name type="scientific">Kibdelosporangium persicum</name>
    <dbReference type="NCBI Taxonomy" id="2698649"/>
    <lineage>
        <taxon>Bacteria</taxon>
        <taxon>Bacillati</taxon>
        <taxon>Actinomycetota</taxon>
        <taxon>Actinomycetes</taxon>
        <taxon>Pseudonocardiales</taxon>
        <taxon>Pseudonocardiaceae</taxon>
        <taxon>Kibdelosporangium</taxon>
    </lineage>
</organism>
<dbReference type="PANTHER" id="PTHR40763:SF5">
    <property type="entry name" value="MEMBRANE PROTEIN"/>
    <property type="match status" value="1"/>
</dbReference>
<feature type="domain" description="DUF1707" evidence="1">
    <location>
        <begin position="16"/>
        <end position="68"/>
    </location>
</feature>
<dbReference type="EMBL" id="JAAATY010000003">
    <property type="protein sequence ID" value="NRN64163.1"/>
    <property type="molecule type" value="Genomic_DNA"/>
</dbReference>